<dbReference type="PANTHER" id="PTHR33910:SF1">
    <property type="entry name" value="PROTEIN TRANSLOCASE SUBUNIT SECE"/>
    <property type="match status" value="1"/>
</dbReference>
<dbReference type="GO" id="GO:0008320">
    <property type="term" value="F:protein transmembrane transporter activity"/>
    <property type="evidence" value="ECO:0007669"/>
    <property type="project" value="UniProtKB-UniRule"/>
</dbReference>
<keyword evidence="8 9" id="KW-0472">Membrane</keyword>
<evidence type="ECO:0000256" key="5">
    <source>
        <dbReference type="ARBA" id="ARBA00022927"/>
    </source>
</evidence>
<dbReference type="EMBL" id="JACGWT010000001">
    <property type="protein sequence ID" value="MBA8793050.1"/>
    <property type="molecule type" value="Genomic_DNA"/>
</dbReference>
<dbReference type="InterPro" id="IPR038379">
    <property type="entry name" value="SecE_sf"/>
</dbReference>
<dbReference type="GO" id="GO:0006605">
    <property type="term" value="P:protein targeting"/>
    <property type="evidence" value="ECO:0007669"/>
    <property type="project" value="UniProtKB-UniRule"/>
</dbReference>
<keyword evidence="12" id="KW-1185">Reference proteome</keyword>
<feature type="compositionally biased region" description="Basic and acidic residues" evidence="10">
    <location>
        <begin position="123"/>
        <end position="135"/>
    </location>
</feature>
<keyword evidence="7 9" id="KW-0811">Translocation</keyword>
<feature type="compositionally biased region" description="Acidic residues" evidence="10">
    <location>
        <begin position="72"/>
        <end position="85"/>
    </location>
</feature>
<organism evidence="11 12">
    <name type="scientific">Microlunatus kandeliicorticis</name>
    <dbReference type="NCBI Taxonomy" id="1759536"/>
    <lineage>
        <taxon>Bacteria</taxon>
        <taxon>Bacillati</taxon>
        <taxon>Actinomycetota</taxon>
        <taxon>Actinomycetes</taxon>
        <taxon>Propionibacteriales</taxon>
        <taxon>Propionibacteriaceae</taxon>
        <taxon>Microlunatus</taxon>
    </lineage>
</organism>
<evidence type="ECO:0000313" key="11">
    <source>
        <dbReference type="EMBL" id="MBA8793050.1"/>
    </source>
</evidence>
<comment type="caution">
    <text evidence="11">The sequence shown here is derived from an EMBL/GenBank/DDBJ whole genome shotgun (WGS) entry which is preliminary data.</text>
</comment>
<evidence type="ECO:0000256" key="4">
    <source>
        <dbReference type="ARBA" id="ARBA00022692"/>
    </source>
</evidence>
<dbReference type="RefSeq" id="WP_182558609.1">
    <property type="nucleotide sequence ID" value="NZ_JACGWT010000001.1"/>
</dbReference>
<evidence type="ECO:0000256" key="8">
    <source>
        <dbReference type="ARBA" id="ARBA00023136"/>
    </source>
</evidence>
<evidence type="ECO:0000256" key="10">
    <source>
        <dbReference type="SAM" id="MobiDB-lite"/>
    </source>
</evidence>
<dbReference type="GO" id="GO:0009306">
    <property type="term" value="P:protein secretion"/>
    <property type="evidence" value="ECO:0007669"/>
    <property type="project" value="UniProtKB-UniRule"/>
</dbReference>
<feature type="region of interest" description="Disordered" evidence="10">
    <location>
        <begin position="1"/>
        <end position="139"/>
    </location>
</feature>
<dbReference type="PANTHER" id="PTHR33910">
    <property type="entry name" value="PROTEIN TRANSLOCASE SUBUNIT SECE"/>
    <property type="match status" value="1"/>
</dbReference>
<dbReference type="AlphaFoldDB" id="A0A7W3P4P9"/>
<keyword evidence="2 9" id="KW-0813">Transport</keyword>
<dbReference type="InterPro" id="IPR001901">
    <property type="entry name" value="Translocase_SecE/Sec61-g"/>
</dbReference>
<dbReference type="HAMAP" id="MF_00422">
    <property type="entry name" value="SecE"/>
    <property type="match status" value="1"/>
</dbReference>
<comment type="similarity">
    <text evidence="9">Belongs to the SecE/SEC61-gamma family.</text>
</comment>
<protein>
    <recommendedName>
        <fullName evidence="9">Protein translocase subunit SecE</fullName>
    </recommendedName>
</protein>
<dbReference type="GO" id="GO:0005886">
    <property type="term" value="C:plasma membrane"/>
    <property type="evidence" value="ECO:0007669"/>
    <property type="project" value="UniProtKB-SubCell"/>
</dbReference>
<dbReference type="NCBIfam" id="TIGR00964">
    <property type="entry name" value="secE_bact"/>
    <property type="match status" value="1"/>
</dbReference>
<dbReference type="InterPro" id="IPR005807">
    <property type="entry name" value="SecE_bac"/>
</dbReference>
<reference evidence="11 12" key="1">
    <citation type="submission" date="2020-07" db="EMBL/GenBank/DDBJ databases">
        <title>Sequencing the genomes of 1000 actinobacteria strains.</title>
        <authorList>
            <person name="Klenk H.-P."/>
        </authorList>
    </citation>
    <scope>NUCLEOTIDE SEQUENCE [LARGE SCALE GENOMIC DNA]</scope>
    <source>
        <strain evidence="11 12">DSM 100723</strain>
    </source>
</reference>
<keyword evidence="3 9" id="KW-1003">Cell membrane</keyword>
<dbReference type="Gene3D" id="1.20.5.1030">
    <property type="entry name" value="Preprotein translocase secy subunit"/>
    <property type="match status" value="1"/>
</dbReference>
<evidence type="ECO:0000313" key="12">
    <source>
        <dbReference type="Proteomes" id="UP000523079"/>
    </source>
</evidence>
<evidence type="ECO:0000256" key="1">
    <source>
        <dbReference type="ARBA" id="ARBA00004370"/>
    </source>
</evidence>
<comment type="subcellular location">
    <subcellularLocation>
        <location evidence="9">Cell membrane</location>
        <topology evidence="9">Single-pass membrane protein</topology>
    </subcellularLocation>
    <subcellularLocation>
        <location evidence="1">Membrane</location>
    </subcellularLocation>
</comment>
<keyword evidence="4 9" id="KW-0812">Transmembrane</keyword>
<comment type="function">
    <text evidence="9">Essential subunit of the Sec protein translocation channel SecYEG. Clamps together the 2 halves of SecY. May contact the channel plug during translocation.</text>
</comment>
<feature type="transmembrane region" description="Helical" evidence="9">
    <location>
        <begin position="163"/>
        <end position="184"/>
    </location>
</feature>
<evidence type="ECO:0000256" key="6">
    <source>
        <dbReference type="ARBA" id="ARBA00022989"/>
    </source>
</evidence>
<evidence type="ECO:0000256" key="3">
    <source>
        <dbReference type="ARBA" id="ARBA00022475"/>
    </source>
</evidence>
<keyword evidence="5 9" id="KW-0653">Protein transport</keyword>
<gene>
    <name evidence="9" type="primary">secE</name>
    <name evidence="11" type="ORF">FHX74_000644</name>
</gene>
<keyword evidence="6 9" id="KW-1133">Transmembrane helix</keyword>
<dbReference type="GO" id="GO:0043952">
    <property type="term" value="P:protein transport by the Sec complex"/>
    <property type="evidence" value="ECO:0007669"/>
    <property type="project" value="UniProtKB-UniRule"/>
</dbReference>
<dbReference type="Proteomes" id="UP000523079">
    <property type="component" value="Unassembled WGS sequence"/>
</dbReference>
<name>A0A7W3P4P9_9ACTN</name>
<comment type="subunit">
    <text evidence="9">Component of the Sec protein translocase complex. Heterotrimer consisting of SecY, SecE and SecG subunits. The heterotrimers can form oligomers, although 1 heterotrimer is thought to be able to translocate proteins. Interacts with the ribosome. Interacts with SecDF, and other proteins may be involved. Interacts with SecA.</text>
</comment>
<evidence type="ECO:0000256" key="7">
    <source>
        <dbReference type="ARBA" id="ARBA00023010"/>
    </source>
</evidence>
<dbReference type="GO" id="GO:0065002">
    <property type="term" value="P:intracellular protein transmembrane transport"/>
    <property type="evidence" value="ECO:0007669"/>
    <property type="project" value="UniProtKB-UniRule"/>
</dbReference>
<dbReference type="Pfam" id="PF00584">
    <property type="entry name" value="SecE"/>
    <property type="match status" value="1"/>
</dbReference>
<proteinExistence type="inferred from homology"/>
<feature type="compositionally biased region" description="Basic and acidic residues" evidence="10">
    <location>
        <begin position="31"/>
        <end position="44"/>
    </location>
</feature>
<evidence type="ECO:0000256" key="2">
    <source>
        <dbReference type="ARBA" id="ARBA00022448"/>
    </source>
</evidence>
<sequence length="197" mass="21091">MADRDERESADESTPAHQPEQPTDRSDEEALAEHVAPDDAREPTVEELEQLLQADDSGADDTGDGRVRDADASDPDDGSGDDSGDDLVSVGAAPAGRTRSASAEGDTARTEDGGAGKARGKKDKATPRQKREVEKRKRTTPVSFTKEAVGELRKVVYPTGSQLGNYFVVVLVFVLVIVAFVYLLDLGFGWAIVKIFG</sequence>
<evidence type="ECO:0000256" key="9">
    <source>
        <dbReference type="HAMAP-Rule" id="MF_00422"/>
    </source>
</evidence>
<accession>A0A7W3P4P9</accession>